<dbReference type="Gene3D" id="3.40.50.620">
    <property type="entry name" value="HUPs"/>
    <property type="match status" value="1"/>
</dbReference>
<evidence type="ECO:0000256" key="2">
    <source>
        <dbReference type="ARBA" id="ARBA00005019"/>
    </source>
</evidence>
<comment type="function">
    <text evidence="1 11">Catalyzes the reversible adenylation of nicotinate mononucleotide (NaMN) to nicotinic acid adenine dinucleotide (NaAD).</text>
</comment>
<dbReference type="InterPro" id="IPR005248">
    <property type="entry name" value="NadD/NMNAT"/>
</dbReference>
<dbReference type="InterPro" id="IPR004821">
    <property type="entry name" value="Cyt_trans-like"/>
</dbReference>
<dbReference type="GO" id="GO:0004515">
    <property type="term" value="F:nicotinate-nucleotide adenylyltransferase activity"/>
    <property type="evidence" value="ECO:0007669"/>
    <property type="project" value="UniProtKB-UniRule"/>
</dbReference>
<keyword evidence="8 11" id="KW-0067">ATP-binding</keyword>
<dbReference type="PANTHER" id="PTHR39321:SF3">
    <property type="entry name" value="PHOSPHOPANTETHEINE ADENYLYLTRANSFERASE"/>
    <property type="match status" value="1"/>
</dbReference>
<comment type="catalytic activity">
    <reaction evidence="10 11">
        <text>nicotinate beta-D-ribonucleotide + ATP + H(+) = deamido-NAD(+) + diphosphate</text>
        <dbReference type="Rhea" id="RHEA:22860"/>
        <dbReference type="ChEBI" id="CHEBI:15378"/>
        <dbReference type="ChEBI" id="CHEBI:30616"/>
        <dbReference type="ChEBI" id="CHEBI:33019"/>
        <dbReference type="ChEBI" id="CHEBI:57502"/>
        <dbReference type="ChEBI" id="CHEBI:58437"/>
        <dbReference type="EC" id="2.7.7.18"/>
    </reaction>
</comment>
<accession>A0A552UFV7</accession>
<keyword evidence="9 11" id="KW-0520">NAD</keyword>
<dbReference type="CDD" id="cd02165">
    <property type="entry name" value="NMNAT"/>
    <property type="match status" value="1"/>
</dbReference>
<evidence type="ECO:0000256" key="11">
    <source>
        <dbReference type="HAMAP-Rule" id="MF_00244"/>
    </source>
</evidence>
<evidence type="ECO:0000256" key="6">
    <source>
        <dbReference type="ARBA" id="ARBA00022695"/>
    </source>
</evidence>
<protein>
    <recommendedName>
        <fullName evidence="11">Probable nicotinate-nucleotide adenylyltransferase</fullName>
        <ecNumber evidence="11">2.7.7.18</ecNumber>
    </recommendedName>
    <alternativeName>
        <fullName evidence="11">Deamido-NAD(+) diphosphorylase</fullName>
    </alternativeName>
    <alternativeName>
        <fullName evidence="11">Deamido-NAD(+) pyrophosphorylase</fullName>
    </alternativeName>
    <alternativeName>
        <fullName evidence="11">Nicotinate mononucleotide adenylyltransferase</fullName>
        <shortName evidence="11">NaMN adenylyltransferase</shortName>
    </alternativeName>
</protein>
<dbReference type="GO" id="GO:0009435">
    <property type="term" value="P:NAD+ biosynthetic process"/>
    <property type="evidence" value="ECO:0007669"/>
    <property type="project" value="UniProtKB-UniRule"/>
</dbReference>
<dbReference type="EMBL" id="VJWA01000001">
    <property type="protein sequence ID" value="TRW17097.1"/>
    <property type="molecule type" value="Genomic_DNA"/>
</dbReference>
<evidence type="ECO:0000256" key="7">
    <source>
        <dbReference type="ARBA" id="ARBA00022741"/>
    </source>
</evidence>
<keyword evidence="7 11" id="KW-0547">Nucleotide-binding</keyword>
<dbReference type="SUPFAM" id="SSF52374">
    <property type="entry name" value="Nucleotidylyl transferase"/>
    <property type="match status" value="1"/>
</dbReference>
<dbReference type="Pfam" id="PF01467">
    <property type="entry name" value="CTP_transf_like"/>
    <property type="match status" value="1"/>
</dbReference>
<dbReference type="AlphaFoldDB" id="A0A552UFV7"/>
<evidence type="ECO:0000256" key="3">
    <source>
        <dbReference type="ARBA" id="ARBA00009014"/>
    </source>
</evidence>
<keyword evidence="4 11" id="KW-0662">Pyridine nucleotide biosynthesis</keyword>
<dbReference type="OrthoDB" id="5295945at2"/>
<keyword evidence="5 11" id="KW-0808">Transferase</keyword>
<comment type="pathway">
    <text evidence="2 11">Cofactor biosynthesis; NAD(+) biosynthesis; deamido-NAD(+) from nicotinate D-ribonucleotide: step 1/1.</text>
</comment>
<sequence length="190" mass="21427">MKRVGILGGSFNPAHGGHRRVAMAALDRLGLDEVWLMVSPQNPLKGTAGMAPLADRLASARAVARHPRIKARALEVDLGTRYAVDTARALVRRFPGHRFIWLMGEDNLVELHRWRDWRGFARTVAIAVFARPGYGGAARTAPAMAWLRRWRHGARDWARWNPPAILFVDMRLDPRSASAIRRTRPDWAQT</sequence>
<dbReference type="HAMAP" id="MF_00244">
    <property type="entry name" value="NaMN_adenylyltr"/>
    <property type="match status" value="1"/>
</dbReference>
<evidence type="ECO:0000259" key="12">
    <source>
        <dbReference type="Pfam" id="PF01467"/>
    </source>
</evidence>
<name>A0A552UFV7_9SPHN</name>
<dbReference type="PANTHER" id="PTHR39321">
    <property type="entry name" value="NICOTINATE-NUCLEOTIDE ADENYLYLTRANSFERASE-RELATED"/>
    <property type="match status" value="1"/>
</dbReference>
<evidence type="ECO:0000256" key="5">
    <source>
        <dbReference type="ARBA" id="ARBA00022679"/>
    </source>
</evidence>
<gene>
    <name evidence="11" type="primary">nadD</name>
    <name evidence="13" type="ORF">FMM06_02525</name>
</gene>
<comment type="similarity">
    <text evidence="3 11">Belongs to the NadD family.</text>
</comment>
<evidence type="ECO:0000256" key="8">
    <source>
        <dbReference type="ARBA" id="ARBA00022840"/>
    </source>
</evidence>
<feature type="domain" description="Cytidyltransferase-like" evidence="12">
    <location>
        <begin position="6"/>
        <end position="182"/>
    </location>
</feature>
<evidence type="ECO:0000313" key="14">
    <source>
        <dbReference type="Proteomes" id="UP000317894"/>
    </source>
</evidence>
<evidence type="ECO:0000256" key="10">
    <source>
        <dbReference type="ARBA" id="ARBA00048721"/>
    </source>
</evidence>
<evidence type="ECO:0000256" key="4">
    <source>
        <dbReference type="ARBA" id="ARBA00022642"/>
    </source>
</evidence>
<keyword evidence="14" id="KW-1185">Reference proteome</keyword>
<dbReference type="Proteomes" id="UP000317894">
    <property type="component" value="Unassembled WGS sequence"/>
</dbReference>
<dbReference type="UniPathway" id="UPA00253">
    <property type="reaction ID" value="UER00332"/>
</dbReference>
<dbReference type="EC" id="2.7.7.18" evidence="11"/>
<evidence type="ECO:0000313" key="13">
    <source>
        <dbReference type="EMBL" id="TRW17097.1"/>
    </source>
</evidence>
<dbReference type="RefSeq" id="WP_143554642.1">
    <property type="nucleotide sequence ID" value="NZ_VJWA01000001.1"/>
</dbReference>
<evidence type="ECO:0000256" key="1">
    <source>
        <dbReference type="ARBA" id="ARBA00002324"/>
    </source>
</evidence>
<reference evidence="13 14" key="1">
    <citation type="submission" date="2019-07" db="EMBL/GenBank/DDBJ databases">
        <title>Novel species isolated from glacier.</title>
        <authorList>
            <person name="Liu Q."/>
            <person name="Xin Y.-H."/>
        </authorList>
    </citation>
    <scope>NUCLEOTIDE SEQUENCE [LARGE SCALE GENOMIC DNA]</scope>
    <source>
        <strain evidence="13 14">LB1R16</strain>
    </source>
</reference>
<dbReference type="InterPro" id="IPR014729">
    <property type="entry name" value="Rossmann-like_a/b/a_fold"/>
</dbReference>
<keyword evidence="6 11" id="KW-0548">Nucleotidyltransferase</keyword>
<dbReference type="NCBIfam" id="NF000843">
    <property type="entry name" value="PRK00071.2-2"/>
    <property type="match status" value="1"/>
</dbReference>
<evidence type="ECO:0000256" key="9">
    <source>
        <dbReference type="ARBA" id="ARBA00023027"/>
    </source>
</evidence>
<dbReference type="GO" id="GO:0005524">
    <property type="term" value="F:ATP binding"/>
    <property type="evidence" value="ECO:0007669"/>
    <property type="project" value="UniProtKB-KW"/>
</dbReference>
<organism evidence="13 14">
    <name type="scientific">Glacieibacterium frigidum</name>
    <dbReference type="NCBI Taxonomy" id="2593303"/>
    <lineage>
        <taxon>Bacteria</taxon>
        <taxon>Pseudomonadati</taxon>
        <taxon>Pseudomonadota</taxon>
        <taxon>Alphaproteobacteria</taxon>
        <taxon>Sphingomonadales</taxon>
        <taxon>Sphingosinicellaceae</taxon>
        <taxon>Glacieibacterium</taxon>
    </lineage>
</organism>
<comment type="caution">
    <text evidence="13">The sequence shown here is derived from an EMBL/GenBank/DDBJ whole genome shotgun (WGS) entry which is preliminary data.</text>
</comment>
<proteinExistence type="inferred from homology"/>